<dbReference type="AlphaFoldDB" id="A0AA35QUQ2"/>
<dbReference type="Proteomes" id="UP001174909">
    <property type="component" value="Unassembled WGS sequence"/>
</dbReference>
<evidence type="ECO:0000313" key="1">
    <source>
        <dbReference type="EMBL" id="CAI7992881.1"/>
    </source>
</evidence>
<reference evidence="1" key="1">
    <citation type="submission" date="2023-03" db="EMBL/GenBank/DDBJ databases">
        <authorList>
            <person name="Steffen K."/>
            <person name="Cardenas P."/>
        </authorList>
    </citation>
    <scope>NUCLEOTIDE SEQUENCE</scope>
</reference>
<gene>
    <name evidence="1" type="ORF">GBAR_LOCUS1144</name>
</gene>
<accession>A0AA35QUQ2</accession>
<keyword evidence="2" id="KW-1185">Reference proteome</keyword>
<dbReference type="EMBL" id="CASHTH010000167">
    <property type="protein sequence ID" value="CAI7992881.1"/>
    <property type="molecule type" value="Genomic_DNA"/>
</dbReference>
<comment type="caution">
    <text evidence="1">The sequence shown here is derived from an EMBL/GenBank/DDBJ whole genome shotgun (WGS) entry which is preliminary data.</text>
</comment>
<protein>
    <submittedName>
        <fullName evidence="1">Uncharacterized protein</fullName>
    </submittedName>
</protein>
<proteinExistence type="predicted"/>
<name>A0AA35QUQ2_GEOBA</name>
<sequence>MSLARLFVWGLLRNSLVIQWLLFLDSSLTTTIGTLQRSSLLCLSTQPPNSLRSFQMLLYLLTIRTTQLLLSAPLVVPQSSSHPLPPSPPLLPSPLPVLAVNRQLRPQPLMLLDWPLSLQQRCLSQGWCAVCAIGEEPL</sequence>
<evidence type="ECO:0000313" key="2">
    <source>
        <dbReference type="Proteomes" id="UP001174909"/>
    </source>
</evidence>
<organism evidence="1 2">
    <name type="scientific">Geodia barretti</name>
    <name type="common">Barrett's horny sponge</name>
    <dbReference type="NCBI Taxonomy" id="519541"/>
    <lineage>
        <taxon>Eukaryota</taxon>
        <taxon>Metazoa</taxon>
        <taxon>Porifera</taxon>
        <taxon>Demospongiae</taxon>
        <taxon>Heteroscleromorpha</taxon>
        <taxon>Tetractinellida</taxon>
        <taxon>Astrophorina</taxon>
        <taxon>Geodiidae</taxon>
        <taxon>Geodia</taxon>
    </lineage>
</organism>